<dbReference type="InterPro" id="IPR007197">
    <property type="entry name" value="rSAM"/>
</dbReference>
<dbReference type="GO" id="GO:0046872">
    <property type="term" value="F:metal ion binding"/>
    <property type="evidence" value="ECO:0007669"/>
    <property type="project" value="UniProtKB-KW"/>
</dbReference>
<feature type="domain" description="TRAM" evidence="8">
    <location>
        <begin position="451"/>
        <end position="518"/>
    </location>
</feature>
<dbReference type="SMART" id="SM00729">
    <property type="entry name" value="Elp3"/>
    <property type="match status" value="1"/>
</dbReference>
<dbReference type="GO" id="GO:0035597">
    <property type="term" value="F:tRNA-2-methylthio-N(6)-dimethylallyladenosine(37) synthase activity"/>
    <property type="evidence" value="ECO:0007669"/>
    <property type="project" value="TreeGrafter"/>
</dbReference>
<dbReference type="EMBL" id="LAZR01016205">
    <property type="protein sequence ID" value="KKM05506.1"/>
    <property type="molecule type" value="Genomic_DNA"/>
</dbReference>
<name>A0A0F9JIB9_9ZZZZ</name>
<feature type="domain" description="Radical SAM core" evidence="10">
    <location>
        <begin position="211"/>
        <end position="450"/>
    </location>
</feature>
<dbReference type="FunFam" id="3.80.30.20:FF:000001">
    <property type="entry name" value="tRNA-2-methylthio-N(6)-dimethylallyladenosine synthase 2"/>
    <property type="match status" value="1"/>
</dbReference>
<dbReference type="SUPFAM" id="SSF102114">
    <property type="entry name" value="Radical SAM enzymes"/>
    <property type="match status" value="1"/>
</dbReference>
<proteinExistence type="predicted"/>
<dbReference type="NCBIfam" id="TIGR00089">
    <property type="entry name" value="MiaB/RimO family radical SAM methylthiotransferase"/>
    <property type="match status" value="1"/>
</dbReference>
<dbReference type="Gene3D" id="3.80.30.20">
    <property type="entry name" value="tm_1862 like domain"/>
    <property type="match status" value="1"/>
</dbReference>
<dbReference type="GO" id="GO:0051539">
    <property type="term" value="F:4 iron, 4 sulfur cluster binding"/>
    <property type="evidence" value="ECO:0007669"/>
    <property type="project" value="UniProtKB-KW"/>
</dbReference>
<comment type="caution">
    <text evidence="11">The sequence shown here is derived from an EMBL/GenBank/DDBJ whole genome shotgun (WGS) entry which is preliminary data.</text>
</comment>
<dbReference type="GO" id="GO:0005829">
    <property type="term" value="C:cytosol"/>
    <property type="evidence" value="ECO:0007669"/>
    <property type="project" value="TreeGrafter"/>
</dbReference>
<dbReference type="SFLD" id="SFLDG01061">
    <property type="entry name" value="methylthiotransferase"/>
    <property type="match status" value="1"/>
</dbReference>
<dbReference type="InterPro" id="IPR002792">
    <property type="entry name" value="TRAM_dom"/>
</dbReference>
<dbReference type="Gene3D" id="3.40.50.12160">
    <property type="entry name" value="Methylthiotransferase, N-terminal domain"/>
    <property type="match status" value="1"/>
</dbReference>
<evidence type="ECO:0000256" key="3">
    <source>
        <dbReference type="ARBA" id="ARBA00022691"/>
    </source>
</evidence>
<dbReference type="Pfam" id="PF04055">
    <property type="entry name" value="Radical_SAM"/>
    <property type="match status" value="1"/>
</dbReference>
<dbReference type="PANTHER" id="PTHR43020">
    <property type="entry name" value="CDK5 REGULATORY SUBUNIT-ASSOCIATED PROTEIN 1"/>
    <property type="match status" value="1"/>
</dbReference>
<evidence type="ECO:0000256" key="4">
    <source>
        <dbReference type="ARBA" id="ARBA00022723"/>
    </source>
</evidence>
<keyword evidence="6" id="KW-0411">Iron-sulfur</keyword>
<dbReference type="SFLD" id="SFLDG01082">
    <property type="entry name" value="B12-binding_domain_containing"/>
    <property type="match status" value="1"/>
</dbReference>
<comment type="cofactor">
    <cofactor evidence="1">
        <name>[4Fe-4S] cluster</name>
        <dbReference type="ChEBI" id="CHEBI:49883"/>
    </cofactor>
</comment>
<evidence type="ECO:0000259" key="9">
    <source>
        <dbReference type="PROSITE" id="PS51449"/>
    </source>
</evidence>
<dbReference type="AlphaFoldDB" id="A0A0F9JIB9"/>
<dbReference type="PROSITE" id="PS51918">
    <property type="entry name" value="RADICAL_SAM"/>
    <property type="match status" value="1"/>
</dbReference>
<evidence type="ECO:0000259" key="10">
    <source>
        <dbReference type="PROSITE" id="PS51918"/>
    </source>
</evidence>
<dbReference type="InterPro" id="IPR023404">
    <property type="entry name" value="rSAM_horseshoe"/>
</dbReference>
<evidence type="ECO:0000256" key="2">
    <source>
        <dbReference type="ARBA" id="ARBA00022485"/>
    </source>
</evidence>
<accession>A0A0F9JIB9</accession>
<dbReference type="InterPro" id="IPR005839">
    <property type="entry name" value="Methylthiotransferase"/>
</dbReference>
<keyword evidence="5" id="KW-0408">Iron</keyword>
<feature type="region of interest" description="Disordered" evidence="7">
    <location>
        <begin position="128"/>
        <end position="194"/>
    </location>
</feature>
<dbReference type="InterPro" id="IPR013848">
    <property type="entry name" value="Methylthiotransferase_N"/>
</dbReference>
<evidence type="ECO:0000256" key="1">
    <source>
        <dbReference type="ARBA" id="ARBA00001966"/>
    </source>
</evidence>
<protein>
    <submittedName>
        <fullName evidence="11">Uncharacterized protein</fullName>
    </submittedName>
</protein>
<keyword evidence="2" id="KW-0004">4Fe-4S</keyword>
<evidence type="ECO:0000256" key="7">
    <source>
        <dbReference type="SAM" id="MobiDB-lite"/>
    </source>
</evidence>
<sequence length="520" mass="56222">MHRFVATTIGCKVNQYDTESVSALLGRLGLDRLSADGSDSVTPADLVVVNTCCVTAAAAAKSRRAVRRAVKRHPNAGVVILGCSVTRNAEALRRAALQAGATGPIYLAGHDEDVAACVRDCVARLAGDAEEQRTEQPSGLLERHRSGASGRGETPSPAGPVVDDRWMRAGSSPLRHDQVPSAAGVSTSMTPSERARVKGNIASALPSIRSFAGHQRAFVKVQDGCDALCSYCIVPYVRRRLWWRPIAEVVREVETLVGHGHREVVLCGVFLGAYGRETTAAQGRPPSPTLPELLANVAAVDGLWRVRLSSLHPGDVTDELLAVLADRPTVAPHLHLPLQSGSARILRRMNRRYGPDDFLSAVDMLRRAVDRPAITTDVLVGFPGETDSDFDRTLQVAREVGFARTHIFRFSPRPGTAAWAWRSDAPTGEVVNGRCGQLADLQRRWARNFRARFLGDTVEVLVEQGNAATPPGCHRGLTDRYLEVTFPRTEPGEGLIGQVVPVRVTEVSDAGLRGDCQFLQ</sequence>
<dbReference type="SFLD" id="SFLDS00029">
    <property type="entry name" value="Radical_SAM"/>
    <property type="match status" value="1"/>
</dbReference>
<dbReference type="InterPro" id="IPR006638">
    <property type="entry name" value="Elp3/MiaA/NifB-like_rSAM"/>
</dbReference>
<dbReference type="InterPro" id="IPR058240">
    <property type="entry name" value="rSAM_sf"/>
</dbReference>
<evidence type="ECO:0000256" key="5">
    <source>
        <dbReference type="ARBA" id="ARBA00023004"/>
    </source>
</evidence>
<keyword evidence="3" id="KW-0949">S-adenosyl-L-methionine</keyword>
<dbReference type="InterPro" id="IPR038135">
    <property type="entry name" value="Methylthiotransferase_N_sf"/>
</dbReference>
<dbReference type="PROSITE" id="PS50926">
    <property type="entry name" value="TRAM"/>
    <property type="match status" value="1"/>
</dbReference>
<evidence type="ECO:0000256" key="6">
    <source>
        <dbReference type="ARBA" id="ARBA00023014"/>
    </source>
</evidence>
<dbReference type="Pfam" id="PF00919">
    <property type="entry name" value="UPF0004"/>
    <property type="match status" value="1"/>
</dbReference>
<dbReference type="PROSITE" id="PS51449">
    <property type="entry name" value="MTTASE_N"/>
    <property type="match status" value="1"/>
</dbReference>
<organism evidence="11">
    <name type="scientific">marine sediment metagenome</name>
    <dbReference type="NCBI Taxonomy" id="412755"/>
    <lineage>
        <taxon>unclassified sequences</taxon>
        <taxon>metagenomes</taxon>
        <taxon>ecological metagenomes</taxon>
    </lineage>
</organism>
<dbReference type="Pfam" id="PF01938">
    <property type="entry name" value="TRAM"/>
    <property type="match status" value="1"/>
</dbReference>
<evidence type="ECO:0000259" key="8">
    <source>
        <dbReference type="PROSITE" id="PS50926"/>
    </source>
</evidence>
<evidence type="ECO:0000313" key="11">
    <source>
        <dbReference type="EMBL" id="KKM05506.1"/>
    </source>
</evidence>
<dbReference type="PANTHER" id="PTHR43020:SF2">
    <property type="entry name" value="MITOCHONDRIAL TRNA METHYLTHIOTRANSFERASE CDK5RAP1"/>
    <property type="match status" value="1"/>
</dbReference>
<reference evidence="11" key="1">
    <citation type="journal article" date="2015" name="Nature">
        <title>Complex archaea that bridge the gap between prokaryotes and eukaryotes.</title>
        <authorList>
            <person name="Spang A."/>
            <person name="Saw J.H."/>
            <person name="Jorgensen S.L."/>
            <person name="Zaremba-Niedzwiedzka K."/>
            <person name="Martijn J."/>
            <person name="Lind A.E."/>
            <person name="van Eijk R."/>
            <person name="Schleper C."/>
            <person name="Guy L."/>
            <person name="Ettema T.J."/>
        </authorList>
    </citation>
    <scope>NUCLEOTIDE SEQUENCE</scope>
</reference>
<keyword evidence="4" id="KW-0479">Metal-binding</keyword>
<dbReference type="CDD" id="cd01335">
    <property type="entry name" value="Radical_SAM"/>
    <property type="match status" value="1"/>
</dbReference>
<feature type="domain" description="MTTase N-terminal" evidence="9">
    <location>
        <begin position="2"/>
        <end position="119"/>
    </location>
</feature>
<gene>
    <name evidence="11" type="ORF">LCGC14_1753460</name>
</gene>